<evidence type="ECO:0000313" key="2">
    <source>
        <dbReference type="Proteomes" id="UP000028073"/>
    </source>
</evidence>
<dbReference type="Proteomes" id="UP000028073">
    <property type="component" value="Unassembled WGS sequence"/>
</dbReference>
<comment type="caution">
    <text evidence="1">The sequence shown here is derived from an EMBL/GenBank/DDBJ whole genome shotgun (WGS) entry which is preliminary data.</text>
</comment>
<protein>
    <recommendedName>
        <fullName evidence="3">PoNi C-terminal domain-containing protein</fullName>
    </recommendedName>
</protein>
<dbReference type="EMBL" id="JOKH01000010">
    <property type="protein sequence ID" value="KEQ12223.1"/>
    <property type="molecule type" value="Genomic_DNA"/>
</dbReference>
<reference evidence="1 2" key="1">
    <citation type="submission" date="2014-06" db="EMBL/GenBank/DDBJ databases">
        <title>Whole Genome Sequences of Three Symbiotic Endozoicomonas Bacteria.</title>
        <authorList>
            <person name="Neave M.J."/>
            <person name="Apprill A."/>
            <person name="Voolstra C.R."/>
        </authorList>
    </citation>
    <scope>NUCLEOTIDE SEQUENCE [LARGE SCALE GENOMIC DNA]</scope>
    <source>
        <strain evidence="1 2">DSM 25634</strain>
    </source>
</reference>
<dbReference type="AlphaFoldDB" id="A0A081N1A0"/>
<keyword evidence="2" id="KW-1185">Reference proteome</keyword>
<organism evidence="1 2">
    <name type="scientific">Endozoicomonas numazuensis</name>
    <dbReference type="NCBI Taxonomy" id="1137799"/>
    <lineage>
        <taxon>Bacteria</taxon>
        <taxon>Pseudomonadati</taxon>
        <taxon>Pseudomonadota</taxon>
        <taxon>Gammaproteobacteria</taxon>
        <taxon>Oceanospirillales</taxon>
        <taxon>Endozoicomonadaceae</taxon>
        <taxon>Endozoicomonas</taxon>
    </lineage>
</organism>
<name>A0A081N1A0_9GAMM</name>
<proteinExistence type="predicted"/>
<evidence type="ECO:0000313" key="1">
    <source>
        <dbReference type="EMBL" id="KEQ12223.1"/>
    </source>
</evidence>
<dbReference type="OrthoDB" id="6622676at2"/>
<dbReference type="RefSeq" id="WP_034842740.1">
    <property type="nucleotide sequence ID" value="NZ_JOKH01000010.1"/>
</dbReference>
<accession>A0A081N1A0</accession>
<evidence type="ECO:0008006" key="3">
    <source>
        <dbReference type="Google" id="ProtNLM"/>
    </source>
</evidence>
<dbReference type="eggNOG" id="ENOG5033AWQ">
    <property type="taxonomic scope" value="Bacteria"/>
</dbReference>
<sequence length="305" mass="35939">MERLGVYKQWKHKRLVKELEKRIFVEGAEDDLPRYKSKIEGYLSGKLNLCDFDIYLTGLYHLRHAAHKSLTEGKPDLDRLSLAVMYWLRSQQFYLAVQDRYFAEQQNDSIAFRKSTEALAMILSLGWVTPSLEFGKHIIKAIKSGYYTDSDPDFRNRANWFYIKLFADWQGMETKFEPERYPAPLYDELLRQWREPNSNQLNDLLLAVCDQHTHECFERSNSITKQKDFGHDSFFGWPVEVLMVFRLREDIGLENPELDHPLMQTGLAPYLVEVPVVTDELLDRVTEKACQEYPELQYKIHNMPG</sequence>
<gene>
    <name evidence="1" type="ORF">GZ78_27715</name>
</gene>
<dbReference type="STRING" id="1137799.GZ78_27715"/>